<keyword evidence="3" id="KW-0677">Repeat</keyword>
<dbReference type="PROSITE" id="PS00010">
    <property type="entry name" value="ASX_HYDROXYL"/>
    <property type="match status" value="3"/>
</dbReference>
<dbReference type="FunFam" id="2.10.25.10:FF:000004">
    <property type="entry name" value="Neurogenic locus notch 1"/>
    <property type="match status" value="1"/>
</dbReference>
<dbReference type="InterPro" id="IPR001881">
    <property type="entry name" value="EGF-like_Ca-bd_dom"/>
</dbReference>
<dbReference type="PROSITE" id="PS00022">
    <property type="entry name" value="EGF_1"/>
    <property type="match status" value="7"/>
</dbReference>
<feature type="domain" description="EGF-like" evidence="8">
    <location>
        <begin position="880"/>
        <end position="917"/>
    </location>
</feature>
<feature type="non-terminal residue" evidence="9">
    <location>
        <position position="1"/>
    </location>
</feature>
<evidence type="ECO:0000313" key="9">
    <source>
        <dbReference type="EMBL" id="VVC99473.1"/>
    </source>
</evidence>
<dbReference type="FunFam" id="2.10.25.10:FF:000321">
    <property type="entry name" value="Protein delta homolog 1"/>
    <property type="match status" value="1"/>
</dbReference>
<dbReference type="PANTHER" id="PTHR12916:SF4">
    <property type="entry name" value="UNINFLATABLE, ISOFORM C"/>
    <property type="match status" value="1"/>
</dbReference>
<feature type="disulfide bond" evidence="6">
    <location>
        <begin position="679"/>
        <end position="688"/>
    </location>
</feature>
<name>A0A5E4QPD0_9NEOP</name>
<evidence type="ECO:0000256" key="1">
    <source>
        <dbReference type="ARBA" id="ARBA00022536"/>
    </source>
</evidence>
<dbReference type="FunFam" id="2.10.25.10:FF:000710">
    <property type="entry name" value="Blast:Protein eyes shut"/>
    <property type="match status" value="1"/>
</dbReference>
<keyword evidence="10" id="KW-1185">Reference proteome</keyword>
<keyword evidence="4 6" id="KW-1015">Disulfide bond</keyword>
<dbReference type="FunFam" id="2.10.25.10:FF:000255">
    <property type="entry name" value="Sushi, nidogen and EGF-like domains 1"/>
    <property type="match status" value="1"/>
</dbReference>
<dbReference type="SMART" id="SM00282">
    <property type="entry name" value="LamG"/>
    <property type="match status" value="1"/>
</dbReference>
<dbReference type="InterPro" id="IPR018097">
    <property type="entry name" value="EGF_Ca-bd_CS"/>
</dbReference>
<keyword evidence="1 6" id="KW-0245">EGF-like domain</keyword>
<evidence type="ECO:0000256" key="2">
    <source>
        <dbReference type="ARBA" id="ARBA00022729"/>
    </source>
</evidence>
<dbReference type="GO" id="GO:0007219">
    <property type="term" value="P:Notch signaling pathway"/>
    <property type="evidence" value="ECO:0007669"/>
    <property type="project" value="TreeGrafter"/>
</dbReference>
<dbReference type="PANTHER" id="PTHR12916">
    <property type="entry name" value="CYTOCHROME C OXIDASE POLYPEPTIDE VIC-2"/>
    <property type="match status" value="1"/>
</dbReference>
<feature type="domain" description="EGF-like" evidence="8">
    <location>
        <begin position="117"/>
        <end position="153"/>
    </location>
</feature>
<dbReference type="SUPFAM" id="SSF57184">
    <property type="entry name" value="Growth factor receptor domain"/>
    <property type="match status" value="1"/>
</dbReference>
<dbReference type="CDD" id="cd00110">
    <property type="entry name" value="LamG"/>
    <property type="match status" value="2"/>
</dbReference>
<evidence type="ECO:0000256" key="5">
    <source>
        <dbReference type="ARBA" id="ARBA00023180"/>
    </source>
</evidence>
<feature type="domain" description="EGF-like" evidence="8">
    <location>
        <begin position="155"/>
        <end position="192"/>
    </location>
</feature>
<dbReference type="Proteomes" id="UP000324832">
    <property type="component" value="Unassembled WGS sequence"/>
</dbReference>
<dbReference type="Gene3D" id="2.10.25.10">
    <property type="entry name" value="Laminin"/>
    <property type="match status" value="8"/>
</dbReference>
<evidence type="ECO:0000259" key="8">
    <source>
        <dbReference type="PROSITE" id="PS50026"/>
    </source>
</evidence>
<dbReference type="GO" id="GO:0003008">
    <property type="term" value="P:system process"/>
    <property type="evidence" value="ECO:0007669"/>
    <property type="project" value="UniProtKB-ARBA"/>
</dbReference>
<feature type="disulfide bond" evidence="6">
    <location>
        <begin position="143"/>
        <end position="152"/>
    </location>
</feature>
<evidence type="ECO:0000259" key="7">
    <source>
        <dbReference type="PROSITE" id="PS50025"/>
    </source>
</evidence>
<dbReference type="PROSITE" id="PS01186">
    <property type="entry name" value="EGF_2"/>
    <property type="match status" value="2"/>
</dbReference>
<gene>
    <name evidence="9" type="ORF">LSINAPIS_LOCUS10347</name>
</gene>
<dbReference type="SUPFAM" id="SSF49899">
    <property type="entry name" value="Concanavalin A-like lectins/glucanases"/>
    <property type="match status" value="3"/>
</dbReference>
<dbReference type="EMBL" id="FZQP02004167">
    <property type="protein sequence ID" value="VVC99473.1"/>
    <property type="molecule type" value="Genomic_DNA"/>
</dbReference>
<dbReference type="GO" id="GO:0030154">
    <property type="term" value="P:cell differentiation"/>
    <property type="evidence" value="ECO:0007669"/>
    <property type="project" value="UniProtKB-ARBA"/>
</dbReference>
<dbReference type="SMART" id="SM00181">
    <property type="entry name" value="EGF"/>
    <property type="match status" value="9"/>
</dbReference>
<dbReference type="GO" id="GO:0048513">
    <property type="term" value="P:animal organ development"/>
    <property type="evidence" value="ECO:0007669"/>
    <property type="project" value="UniProtKB-ARBA"/>
</dbReference>
<feature type="disulfide bond" evidence="6">
    <location>
        <begin position="182"/>
        <end position="191"/>
    </location>
</feature>
<keyword evidence="5" id="KW-0325">Glycoprotein</keyword>
<dbReference type="Pfam" id="PF02210">
    <property type="entry name" value="Laminin_G_2"/>
    <property type="match status" value="1"/>
</dbReference>
<dbReference type="GO" id="GO:0005112">
    <property type="term" value="F:Notch binding"/>
    <property type="evidence" value="ECO:0007669"/>
    <property type="project" value="TreeGrafter"/>
</dbReference>
<keyword evidence="2" id="KW-0732">Signal</keyword>
<feature type="disulfide bond" evidence="6">
    <location>
        <begin position="105"/>
        <end position="114"/>
    </location>
</feature>
<dbReference type="AlphaFoldDB" id="A0A5E4QPD0"/>
<feature type="domain" description="EGF-like" evidence="8">
    <location>
        <begin position="4"/>
        <end position="41"/>
    </location>
</feature>
<evidence type="ECO:0000256" key="4">
    <source>
        <dbReference type="ARBA" id="ARBA00023157"/>
    </source>
</evidence>
<dbReference type="InterPro" id="IPR000152">
    <property type="entry name" value="EGF-type_Asp/Asn_hydroxyl_site"/>
</dbReference>
<dbReference type="Gene3D" id="2.60.120.200">
    <property type="match status" value="4"/>
</dbReference>
<dbReference type="CDD" id="cd00054">
    <property type="entry name" value="EGF_CA"/>
    <property type="match status" value="5"/>
</dbReference>
<dbReference type="PRINTS" id="PR00010">
    <property type="entry name" value="EGFBLOOD"/>
</dbReference>
<evidence type="ECO:0000313" key="10">
    <source>
        <dbReference type="Proteomes" id="UP000324832"/>
    </source>
</evidence>
<reference evidence="9 10" key="1">
    <citation type="submission" date="2017-07" db="EMBL/GenBank/DDBJ databases">
        <authorList>
            <person name="Talla V."/>
            <person name="Backstrom N."/>
        </authorList>
    </citation>
    <scope>NUCLEOTIDE SEQUENCE [LARGE SCALE GENOMIC DNA]</scope>
</reference>
<feature type="disulfide bond" evidence="6">
    <location>
        <begin position="907"/>
        <end position="916"/>
    </location>
</feature>
<feature type="domain" description="EGF-like" evidence="8">
    <location>
        <begin position="440"/>
        <end position="476"/>
    </location>
</feature>
<comment type="caution">
    <text evidence="6">Lacks conserved residue(s) required for the propagation of feature annotation.</text>
</comment>
<sequence>CQTNWDECWSNPCQNGGSCIDGVATYNCSCPEGFIVLASPESTASTMWPSATQLKRFAATTEENASKDWGWAGPKCEEQIDECKSNPCQNGGICIDVHADYMCACTYGFTGKSCEVQIEFCDDNSCRNGALCVVEDGERICYCVPDFHGDRCELQYDECLLGPRCLNGGTCIDGVDNFTCSCPPRLTGNLCECLILDDETQDCEYVSPSPNPIATTLLSLPTEITTFISTSESLETISSNLLNVTTGPDKITTQITEPSYTTDMSSIITNKELTTSMTTTSEEYLTNPDTTTEIITFKIQTEGSPEADNAKTETTSACSDKRHNNITTVKMETFTDIFDNTPITTVPYSINEITTTKKFVYQDTTTNFSEQSTTTNRPSPAITTLETTQREQSTIKIDATTEKLFTEKPTVVLNFTTVTEGFEGTTSTPFDTTTSQYSTEQPECTNSICNNRGTCYNSLHGMRCHCIFNYSGRFCEEKLIIKSAAFGANSFIIHRVRNDTTINIQFDAKTLISDGKIMHVDIAKGVYMELYLNMGLLKFEFSCGYQTMLLSEVKTFVNKGHPMRIETRLDFYLNEQHCNATLHLNDTVAMSGGQVNGERREVFNDALSAADITECSSLVCLSTPCSNGGTCRSHADGYVCACANGWMGVNCNQSVCENNPCQYGGSCVRNPGSGFLCLCPFGKHGIFCEYNVEITRPSLAPVSSGISSFIIFPLSSAAVNSDRFDLRLRFQSEDMDQIALLAFVGQNGHHDSKSQHLALTFVKGYVMVTWNMGGGSRRIFTSRPLSARRGGHTVRVWRRGRTAGLTIDGRHNVSGNAPANDNKMNILPYLYIGGHPSKDFHTLPHDLPLHSGWKGCIWEVGGQAIATGNSVGGRGVGQCGVAQCTVKSCNAPRGVCIHSPATYGCICNEGWFGATCSSKVSPCDYSETNCNGRCVITAGSPQCDCPYGKIGTNCDKDITPTDLMFPGIRSYVRLHPRSISSVSLSLEADIKPNKERGLVMYVETPHFYTALSLQGGVRAGRYRSRLYVWLDGALTTEPMLAHAYPHTASEASIILGGAADLSHLPFDVMSGPPESFAGCLKNFHVNNIQQSLDKANIADITISVPQFDGDAMISLSRSIAGRNEDMTTLPKVPNYLALNFTTAEPNGLLIWIKMGVDYIGVGLENGYMRLVGSSHCSNGEARTKPKIMSQIIKSSFMADGGITEHDDDTIRKIFPQNFRGCIDSLSTQEESYISNFTNIYSENVKICQQFLPERT</sequence>
<dbReference type="SUPFAM" id="SSF57196">
    <property type="entry name" value="EGF/Laminin"/>
    <property type="match status" value="5"/>
</dbReference>
<dbReference type="InterPro" id="IPR013320">
    <property type="entry name" value="ConA-like_dom_sf"/>
</dbReference>
<feature type="domain" description="EGF-like" evidence="8">
    <location>
        <begin position="79"/>
        <end position="115"/>
    </location>
</feature>
<dbReference type="Pfam" id="PF00008">
    <property type="entry name" value="EGF"/>
    <property type="match status" value="4"/>
</dbReference>
<feature type="disulfide bond" evidence="6">
    <location>
        <begin position="466"/>
        <end position="475"/>
    </location>
</feature>
<feature type="domain" description="EGF-like" evidence="8">
    <location>
        <begin position="616"/>
        <end position="649"/>
    </location>
</feature>
<accession>A0A5E4QPD0</accession>
<evidence type="ECO:0000256" key="3">
    <source>
        <dbReference type="ARBA" id="ARBA00022737"/>
    </source>
</evidence>
<dbReference type="PROSITE" id="PS50026">
    <property type="entry name" value="EGF_3"/>
    <property type="match status" value="8"/>
</dbReference>
<evidence type="ECO:0008006" key="11">
    <source>
        <dbReference type="Google" id="ProtNLM"/>
    </source>
</evidence>
<dbReference type="InterPro" id="IPR009030">
    <property type="entry name" value="Growth_fac_rcpt_cys_sf"/>
</dbReference>
<dbReference type="InterPro" id="IPR001791">
    <property type="entry name" value="Laminin_G"/>
</dbReference>
<dbReference type="PROSITE" id="PS01187">
    <property type="entry name" value="EGF_CA"/>
    <property type="match status" value="2"/>
</dbReference>
<dbReference type="GO" id="GO:0009653">
    <property type="term" value="P:anatomical structure morphogenesis"/>
    <property type="evidence" value="ECO:0007669"/>
    <property type="project" value="UniProtKB-ARBA"/>
</dbReference>
<evidence type="ECO:0000256" key="6">
    <source>
        <dbReference type="PROSITE-ProRule" id="PRU00076"/>
    </source>
</evidence>
<protein>
    <recommendedName>
        <fullName evidence="11">Protein eyes shut</fullName>
    </recommendedName>
</protein>
<dbReference type="GO" id="GO:0005509">
    <property type="term" value="F:calcium ion binding"/>
    <property type="evidence" value="ECO:0007669"/>
    <property type="project" value="InterPro"/>
</dbReference>
<feature type="domain" description="EGF-like" evidence="8">
    <location>
        <begin position="652"/>
        <end position="689"/>
    </location>
</feature>
<dbReference type="PROSITE" id="PS50025">
    <property type="entry name" value="LAM_G_DOMAIN"/>
    <property type="match status" value="1"/>
</dbReference>
<organism evidence="9 10">
    <name type="scientific">Leptidea sinapis</name>
    <dbReference type="NCBI Taxonomy" id="189913"/>
    <lineage>
        <taxon>Eukaryota</taxon>
        <taxon>Metazoa</taxon>
        <taxon>Ecdysozoa</taxon>
        <taxon>Arthropoda</taxon>
        <taxon>Hexapoda</taxon>
        <taxon>Insecta</taxon>
        <taxon>Pterygota</taxon>
        <taxon>Neoptera</taxon>
        <taxon>Endopterygota</taxon>
        <taxon>Lepidoptera</taxon>
        <taxon>Glossata</taxon>
        <taxon>Ditrysia</taxon>
        <taxon>Papilionoidea</taxon>
        <taxon>Pieridae</taxon>
        <taxon>Dismorphiinae</taxon>
        <taxon>Leptidea</taxon>
    </lineage>
</organism>
<dbReference type="SMART" id="SM00179">
    <property type="entry name" value="EGF_CA"/>
    <property type="match status" value="5"/>
</dbReference>
<proteinExistence type="predicted"/>
<dbReference type="InterPro" id="IPR000742">
    <property type="entry name" value="EGF"/>
</dbReference>
<feature type="domain" description="Laminin G" evidence="7">
    <location>
        <begin position="699"/>
        <end position="889"/>
    </location>
</feature>